<accession>A0ABV2EDF6</accession>
<keyword evidence="2" id="KW-1185">Reference proteome</keyword>
<protein>
    <recommendedName>
        <fullName evidence="3">DUF4376 domain-containing protein</fullName>
    </recommendedName>
</protein>
<proteinExistence type="predicted"/>
<organism evidence="1 2">
    <name type="scientific">Phenylobacterium koreense</name>
    <dbReference type="NCBI Taxonomy" id="266125"/>
    <lineage>
        <taxon>Bacteria</taxon>
        <taxon>Pseudomonadati</taxon>
        <taxon>Pseudomonadota</taxon>
        <taxon>Alphaproteobacteria</taxon>
        <taxon>Caulobacterales</taxon>
        <taxon>Caulobacteraceae</taxon>
        <taxon>Phenylobacterium</taxon>
    </lineage>
</organism>
<evidence type="ECO:0000313" key="2">
    <source>
        <dbReference type="Proteomes" id="UP001549110"/>
    </source>
</evidence>
<evidence type="ECO:0000313" key="1">
    <source>
        <dbReference type="EMBL" id="MET3525055.1"/>
    </source>
</evidence>
<sequence>MTRQIEIAGKSGVLYRYTALDEERILPPAGANYVICKPAAKGVDILFVGETESLSRLTWREQLAQARETYGDDADVMTRLNVRFVVRQAEQEDLIEAYRPPMNREARA</sequence>
<evidence type="ECO:0008006" key="3">
    <source>
        <dbReference type="Google" id="ProtNLM"/>
    </source>
</evidence>
<reference evidence="1 2" key="1">
    <citation type="submission" date="2024-06" db="EMBL/GenBank/DDBJ databases">
        <title>Genomic Encyclopedia of Type Strains, Phase IV (KMG-IV): sequencing the most valuable type-strain genomes for metagenomic binning, comparative biology and taxonomic classification.</title>
        <authorList>
            <person name="Goeker M."/>
        </authorList>
    </citation>
    <scope>NUCLEOTIDE SEQUENCE [LARGE SCALE GENOMIC DNA]</scope>
    <source>
        <strain evidence="1 2">DSM 17809</strain>
    </source>
</reference>
<name>A0ABV2EDF6_9CAUL</name>
<dbReference type="RefSeq" id="WP_331932759.1">
    <property type="nucleotide sequence ID" value="NZ_JBEPLU010000001.1"/>
</dbReference>
<comment type="caution">
    <text evidence="1">The sequence shown here is derived from an EMBL/GenBank/DDBJ whole genome shotgun (WGS) entry which is preliminary data.</text>
</comment>
<gene>
    <name evidence="1" type="ORF">ABID41_000150</name>
</gene>
<dbReference type="Proteomes" id="UP001549110">
    <property type="component" value="Unassembled WGS sequence"/>
</dbReference>
<dbReference type="EMBL" id="JBEPLU010000001">
    <property type="protein sequence ID" value="MET3525055.1"/>
    <property type="molecule type" value="Genomic_DNA"/>
</dbReference>